<dbReference type="SUPFAM" id="SSF52129">
    <property type="entry name" value="Caspase-like"/>
    <property type="match status" value="1"/>
</dbReference>
<dbReference type="Gene3D" id="3.40.50.1460">
    <property type="match status" value="1"/>
</dbReference>
<dbReference type="GO" id="GO:0006508">
    <property type="term" value="P:proteolysis"/>
    <property type="evidence" value="ECO:0007669"/>
    <property type="project" value="InterPro"/>
</dbReference>
<dbReference type="InterPro" id="IPR002398">
    <property type="entry name" value="Pept_C14"/>
</dbReference>
<feature type="domain" description="Caspase family p10" evidence="4">
    <location>
        <begin position="179"/>
        <end position="268"/>
    </location>
</feature>
<dbReference type="PANTHER" id="PTHR47901">
    <property type="entry name" value="CASPASE RECRUITMENT DOMAIN-CONTAINING PROTEIN 18"/>
    <property type="match status" value="1"/>
</dbReference>
<dbReference type="PANTHER" id="PTHR47901:SF3">
    <property type="entry name" value="CASPASE-1"/>
    <property type="match status" value="1"/>
</dbReference>
<dbReference type="GO" id="GO:0097169">
    <property type="term" value="C:AIM2 inflammasome complex"/>
    <property type="evidence" value="ECO:0007669"/>
    <property type="project" value="TreeGrafter"/>
</dbReference>
<evidence type="ECO:0000313" key="6">
    <source>
        <dbReference type="EMBL" id="JAC94102.1"/>
    </source>
</evidence>
<dbReference type="GO" id="GO:0004197">
    <property type="term" value="F:cysteine-type endopeptidase activity"/>
    <property type="evidence" value="ECO:0007669"/>
    <property type="project" value="InterPro"/>
</dbReference>
<name>A0A090XB17_IXORI</name>
<evidence type="ECO:0000259" key="5">
    <source>
        <dbReference type="PROSITE" id="PS50208"/>
    </source>
</evidence>
<dbReference type="InterPro" id="IPR029030">
    <property type="entry name" value="Caspase-like_dom_sf"/>
</dbReference>
<dbReference type="GO" id="GO:0072557">
    <property type="term" value="C:IPAF inflammasome complex"/>
    <property type="evidence" value="ECO:0007669"/>
    <property type="project" value="TreeGrafter"/>
</dbReference>
<accession>A0A090XB17</accession>
<dbReference type="SMART" id="SM00115">
    <property type="entry name" value="CASc"/>
    <property type="match status" value="1"/>
</dbReference>
<comment type="similarity">
    <text evidence="1 2">Belongs to the peptidase C14A family.</text>
</comment>
<dbReference type="InterPro" id="IPR011600">
    <property type="entry name" value="Pept_C14_caspase"/>
</dbReference>
<dbReference type="AlphaFoldDB" id="A0A090XB17"/>
<evidence type="ECO:0000259" key="4">
    <source>
        <dbReference type="PROSITE" id="PS50207"/>
    </source>
</evidence>
<dbReference type="InterPro" id="IPR015917">
    <property type="entry name" value="Pept_C14A"/>
</dbReference>
<protein>
    <submittedName>
        <fullName evidence="6">Putative dredd caspase</fullName>
    </submittedName>
</protein>
<dbReference type="PROSITE" id="PS50208">
    <property type="entry name" value="CASPASE_P20"/>
    <property type="match status" value="1"/>
</dbReference>
<sequence length="320" mass="35426">PPSEERYPMVHSPHGRAIIINHDSFRDPDSVVKLDTRSGTARDVGALRCLWEEFGFEVEVWQDKTGVELNQLLAELGQRDLASFDAFVLVILSHGYKGGFYASDCKRVSLETVESFLCNRCEALRGKPKVVCVQACQINDSVDEVNCDALGSGSPKPPPASLQEVMVGGPNILGTAQNRADMLKFMSTIPNYVSYRDPDAGSVFVREFVSVVRENWRSRDLVEMATDHQRPDRQQGHPRVDPMGGTSCGDRQVSEVTSSLRKKLFLRSEVTATAMSSLRTAEVSRHAIRSTSTMTTTMVLMMTVRLVVPCANAEIARRTS</sequence>
<dbReference type="EMBL" id="GBIH01000608">
    <property type="protein sequence ID" value="JAC94102.1"/>
    <property type="molecule type" value="mRNA"/>
</dbReference>
<evidence type="ECO:0000256" key="1">
    <source>
        <dbReference type="ARBA" id="ARBA00010134"/>
    </source>
</evidence>
<evidence type="ECO:0000256" key="3">
    <source>
        <dbReference type="SAM" id="MobiDB-lite"/>
    </source>
</evidence>
<organism evidence="6">
    <name type="scientific">Ixodes ricinus</name>
    <name type="common">Common tick</name>
    <name type="synonym">Acarus ricinus</name>
    <dbReference type="NCBI Taxonomy" id="34613"/>
    <lineage>
        <taxon>Eukaryota</taxon>
        <taxon>Metazoa</taxon>
        <taxon>Ecdysozoa</taxon>
        <taxon>Arthropoda</taxon>
        <taxon>Chelicerata</taxon>
        <taxon>Arachnida</taxon>
        <taxon>Acari</taxon>
        <taxon>Parasitiformes</taxon>
        <taxon>Ixodida</taxon>
        <taxon>Ixodoidea</taxon>
        <taxon>Ixodidae</taxon>
        <taxon>Ixodinae</taxon>
        <taxon>Ixodes</taxon>
    </lineage>
</organism>
<feature type="compositionally biased region" description="Basic and acidic residues" evidence="3">
    <location>
        <begin position="225"/>
        <end position="240"/>
    </location>
</feature>
<dbReference type="PROSITE" id="PS50207">
    <property type="entry name" value="CASPASE_P10"/>
    <property type="match status" value="1"/>
</dbReference>
<dbReference type="Pfam" id="PF00656">
    <property type="entry name" value="Peptidase_C14"/>
    <property type="match status" value="1"/>
</dbReference>
<proteinExistence type="evidence at transcript level"/>
<dbReference type="InterPro" id="IPR002138">
    <property type="entry name" value="Pept_C14_p10"/>
</dbReference>
<evidence type="ECO:0000256" key="2">
    <source>
        <dbReference type="RuleBase" id="RU003971"/>
    </source>
</evidence>
<feature type="region of interest" description="Disordered" evidence="3">
    <location>
        <begin position="225"/>
        <end position="252"/>
    </location>
</feature>
<feature type="non-terminal residue" evidence="6">
    <location>
        <position position="1"/>
    </location>
</feature>
<reference evidence="6" key="1">
    <citation type="journal article" date="2015" name="PLoS Negl. Trop. Dis.">
        <title>Deep Sequencing Analysis of the Ixodes ricinus Haemocytome.</title>
        <authorList>
            <person name="Kotsyfakis M."/>
            <person name="Kopacek P."/>
            <person name="Franta Z."/>
            <person name="Pedra J.H."/>
            <person name="Ribeiro J.M."/>
        </authorList>
    </citation>
    <scope>NUCLEOTIDE SEQUENCE</scope>
</reference>
<dbReference type="InterPro" id="IPR001309">
    <property type="entry name" value="Pept_C14_p20"/>
</dbReference>
<dbReference type="GO" id="GO:0072559">
    <property type="term" value="C:NLRP3 inflammasome complex"/>
    <property type="evidence" value="ECO:0007669"/>
    <property type="project" value="TreeGrafter"/>
</dbReference>
<dbReference type="PRINTS" id="PR00376">
    <property type="entry name" value="IL1BCENZYME"/>
</dbReference>
<feature type="domain" description="Caspase family p20" evidence="5">
    <location>
        <begin position="13"/>
        <end position="137"/>
    </location>
</feature>